<gene>
    <name evidence="1" type="ORF">LCMAC103_00650</name>
</gene>
<protein>
    <submittedName>
        <fullName evidence="1">Uncharacterized protein</fullName>
    </submittedName>
</protein>
<accession>A0A481YW48</accession>
<sequence>MVNPEASSFVDHMETEQKSCLSGKVVVRTGRPTLRLVHVPAEAMAHLDEAASPLVKRHRRGSQTYSRFEKVRDGPGFATPIHFAISLPANPPLWNSEYVAIFDKDDQYDCAAYCVSGDYFVTPRGTELEWRTSADFVRFVETAKPKRFEVCQVRKGSILTKIHNARDGWSTVVCSAGPVFVL</sequence>
<reference evidence="1" key="1">
    <citation type="journal article" date="2019" name="MBio">
        <title>Virus Genomes from Deep Sea Sediments Expand the Ocean Megavirome and Support Independent Origins of Viral Gigantism.</title>
        <authorList>
            <person name="Backstrom D."/>
            <person name="Yutin N."/>
            <person name="Jorgensen S.L."/>
            <person name="Dharamshi J."/>
            <person name="Homa F."/>
            <person name="Zaremba-Niedwiedzka K."/>
            <person name="Spang A."/>
            <person name="Wolf Y.I."/>
            <person name="Koonin E.V."/>
            <person name="Ettema T.J."/>
        </authorList>
    </citation>
    <scope>NUCLEOTIDE SEQUENCE</scope>
</reference>
<proteinExistence type="predicted"/>
<organism evidence="1">
    <name type="scientific">Marseillevirus LCMAC103</name>
    <dbReference type="NCBI Taxonomy" id="2506604"/>
    <lineage>
        <taxon>Viruses</taxon>
        <taxon>Varidnaviria</taxon>
        <taxon>Bamfordvirae</taxon>
        <taxon>Nucleocytoviricota</taxon>
        <taxon>Megaviricetes</taxon>
        <taxon>Pimascovirales</taxon>
        <taxon>Pimascovirales incertae sedis</taxon>
        <taxon>Marseilleviridae</taxon>
    </lineage>
</organism>
<dbReference type="EMBL" id="MK500335">
    <property type="protein sequence ID" value="QBK86736.1"/>
    <property type="molecule type" value="Genomic_DNA"/>
</dbReference>
<name>A0A481YW48_9VIRU</name>
<evidence type="ECO:0000313" key="1">
    <source>
        <dbReference type="EMBL" id="QBK86736.1"/>
    </source>
</evidence>